<gene>
    <name evidence="2" type="ORF">JGU71_13335</name>
</gene>
<proteinExistence type="predicted"/>
<evidence type="ECO:0000313" key="2">
    <source>
        <dbReference type="EMBL" id="MBJ8339873.1"/>
    </source>
</evidence>
<evidence type="ECO:0000313" key="3">
    <source>
        <dbReference type="Proteomes" id="UP000655868"/>
    </source>
</evidence>
<dbReference type="InterPro" id="IPR000084">
    <property type="entry name" value="PE-PGRS_N"/>
</dbReference>
<dbReference type="EMBL" id="JAEMNV010000004">
    <property type="protein sequence ID" value="MBJ8339873.1"/>
    <property type="molecule type" value="Genomic_DNA"/>
</dbReference>
<reference evidence="2" key="1">
    <citation type="submission" date="2020-12" db="EMBL/GenBank/DDBJ databases">
        <title>Antrihabitans popcorni sp. nov. and Antrihabitans auranticaus sp. nov., isolated from a larva cave.</title>
        <authorList>
            <person name="Lee S.D."/>
            <person name="Kim I.S."/>
        </authorList>
    </citation>
    <scope>NUCLEOTIDE SEQUENCE</scope>
    <source>
        <strain evidence="2">YC3-6</strain>
    </source>
</reference>
<comment type="caution">
    <text evidence="2">The sequence shown here is derived from an EMBL/GenBank/DDBJ whole genome shotgun (WGS) entry which is preliminary data.</text>
</comment>
<dbReference type="SUPFAM" id="SSF140459">
    <property type="entry name" value="PE/PPE dimer-like"/>
    <property type="match status" value="1"/>
</dbReference>
<protein>
    <submittedName>
        <fullName evidence="2">PE family protein</fullName>
    </submittedName>
</protein>
<dbReference type="Gene3D" id="1.10.287.850">
    <property type="entry name" value="HP0062-like domain"/>
    <property type="match status" value="1"/>
</dbReference>
<dbReference type="Pfam" id="PF00934">
    <property type="entry name" value="PE"/>
    <property type="match status" value="1"/>
</dbReference>
<name>A0A934U4J4_9NOCA</name>
<feature type="domain" description="PE" evidence="1">
    <location>
        <begin position="6"/>
        <end position="95"/>
    </location>
</feature>
<evidence type="ECO:0000259" key="1">
    <source>
        <dbReference type="Pfam" id="PF00934"/>
    </source>
</evidence>
<dbReference type="RefSeq" id="WP_199704657.1">
    <property type="nucleotide sequence ID" value="NZ_JAEMNV010000004.1"/>
</dbReference>
<dbReference type="Proteomes" id="UP000655868">
    <property type="component" value="Unassembled WGS sequence"/>
</dbReference>
<dbReference type="AlphaFoldDB" id="A0A934U4J4"/>
<keyword evidence="3" id="KW-1185">Reference proteome</keyword>
<dbReference type="InterPro" id="IPR038332">
    <property type="entry name" value="PPE_sf"/>
</dbReference>
<sequence>MTGPEVVVIPEIVLAAAAELDALAGRLEVTAATAAPLTHVVPAGSEEVSVLASTYFNRAAATHDTALAAAIAELHFAANTLRTQVASYIAEDLANAATIAATVV</sequence>
<accession>A0A934U4J4</accession>
<organism evidence="2 3">
    <name type="scientific">Antrihabitans stalagmiti</name>
    <dbReference type="NCBI Taxonomy" id="2799499"/>
    <lineage>
        <taxon>Bacteria</taxon>
        <taxon>Bacillati</taxon>
        <taxon>Actinomycetota</taxon>
        <taxon>Actinomycetes</taxon>
        <taxon>Mycobacteriales</taxon>
        <taxon>Nocardiaceae</taxon>
        <taxon>Antrihabitans</taxon>
    </lineage>
</organism>